<feature type="compositionally biased region" description="Basic residues" evidence="4">
    <location>
        <begin position="519"/>
        <end position="528"/>
    </location>
</feature>
<dbReference type="Pfam" id="PF04968">
    <property type="entry name" value="CHORD"/>
    <property type="match status" value="1"/>
</dbReference>
<evidence type="ECO:0000259" key="6">
    <source>
        <dbReference type="Pfam" id="PF11822"/>
    </source>
</evidence>
<keyword evidence="3" id="KW-0862">Zinc</keyword>
<gene>
    <name evidence="7" type="ORF">ECRASSUSDP1_LOCUS1285</name>
</gene>
<proteinExistence type="predicted"/>
<evidence type="ECO:0000313" key="8">
    <source>
        <dbReference type="Proteomes" id="UP001295684"/>
    </source>
</evidence>
<evidence type="ECO:0008006" key="9">
    <source>
        <dbReference type="Google" id="ProtNLM"/>
    </source>
</evidence>
<keyword evidence="2" id="KW-0677">Repeat</keyword>
<dbReference type="Proteomes" id="UP001295684">
    <property type="component" value="Unassembled WGS sequence"/>
</dbReference>
<feature type="compositionally biased region" description="Basic residues" evidence="4">
    <location>
        <begin position="542"/>
        <end position="565"/>
    </location>
</feature>
<dbReference type="AlphaFoldDB" id="A0AAD1U262"/>
<feature type="compositionally biased region" description="Low complexity" evidence="4">
    <location>
        <begin position="529"/>
        <end position="540"/>
    </location>
</feature>
<comment type="caution">
    <text evidence="7">The sequence shown here is derived from an EMBL/GenBank/DDBJ whole genome shotgun (WGS) entry which is preliminary data.</text>
</comment>
<name>A0AAD1U262_EUPCR</name>
<feature type="region of interest" description="Disordered" evidence="4">
    <location>
        <begin position="466"/>
        <end position="495"/>
    </location>
</feature>
<keyword evidence="8" id="KW-1185">Reference proteome</keyword>
<evidence type="ECO:0000256" key="4">
    <source>
        <dbReference type="SAM" id="MobiDB-lite"/>
    </source>
</evidence>
<feature type="region of interest" description="Disordered" evidence="4">
    <location>
        <begin position="1"/>
        <end position="47"/>
    </location>
</feature>
<reference evidence="7" key="1">
    <citation type="submission" date="2023-07" db="EMBL/GenBank/DDBJ databases">
        <authorList>
            <consortium name="AG Swart"/>
            <person name="Singh M."/>
            <person name="Singh A."/>
            <person name="Seah K."/>
            <person name="Emmerich C."/>
        </authorList>
    </citation>
    <scope>NUCLEOTIDE SEQUENCE</scope>
    <source>
        <strain evidence="7">DP1</strain>
    </source>
</reference>
<dbReference type="InterPro" id="IPR021777">
    <property type="entry name" value="SANBR_BTB"/>
</dbReference>
<dbReference type="EMBL" id="CAMPGE010001214">
    <property type="protein sequence ID" value="CAI2359990.1"/>
    <property type="molecule type" value="Genomic_DNA"/>
</dbReference>
<dbReference type="SUPFAM" id="SSF54695">
    <property type="entry name" value="POZ domain"/>
    <property type="match status" value="1"/>
</dbReference>
<feature type="domain" description="SANT and BTB" evidence="6">
    <location>
        <begin position="73"/>
        <end position="164"/>
    </location>
</feature>
<accession>A0AAD1U262</accession>
<dbReference type="Gene3D" id="4.10.1130.20">
    <property type="match status" value="1"/>
</dbReference>
<dbReference type="PANTHER" id="PTHR20946">
    <property type="entry name" value="SANT AND BTB DOMAIN REGULATOR OF CLASS SWITCH RECOMBINATION"/>
    <property type="match status" value="1"/>
</dbReference>
<dbReference type="InterPro" id="IPR007051">
    <property type="entry name" value="CHORD_dom"/>
</dbReference>
<dbReference type="PANTHER" id="PTHR20946:SF0">
    <property type="entry name" value="SANT AND BTB DOMAIN REGULATOR OF CLASS SWITCH RECOMBINATION"/>
    <property type="match status" value="1"/>
</dbReference>
<feature type="domain" description="CHORD" evidence="5">
    <location>
        <begin position="310"/>
        <end position="364"/>
    </location>
</feature>
<protein>
    <recommendedName>
        <fullName evidence="9">SANT and BTB domain-containing protein</fullName>
    </recommendedName>
</protein>
<keyword evidence="1" id="KW-0479">Metal-binding</keyword>
<dbReference type="Gene3D" id="3.30.710.10">
    <property type="entry name" value="Potassium Channel Kv1.1, Chain A"/>
    <property type="match status" value="1"/>
</dbReference>
<dbReference type="GO" id="GO:0046872">
    <property type="term" value="F:metal ion binding"/>
    <property type="evidence" value="ECO:0007669"/>
    <property type="project" value="UniProtKB-KW"/>
</dbReference>
<evidence type="ECO:0000256" key="3">
    <source>
        <dbReference type="ARBA" id="ARBA00022833"/>
    </source>
</evidence>
<evidence type="ECO:0000256" key="2">
    <source>
        <dbReference type="ARBA" id="ARBA00022737"/>
    </source>
</evidence>
<evidence type="ECO:0000256" key="1">
    <source>
        <dbReference type="ARBA" id="ARBA00022723"/>
    </source>
</evidence>
<organism evidence="7 8">
    <name type="scientific">Euplotes crassus</name>
    <dbReference type="NCBI Taxonomy" id="5936"/>
    <lineage>
        <taxon>Eukaryota</taxon>
        <taxon>Sar</taxon>
        <taxon>Alveolata</taxon>
        <taxon>Ciliophora</taxon>
        <taxon>Intramacronucleata</taxon>
        <taxon>Spirotrichea</taxon>
        <taxon>Hypotrichia</taxon>
        <taxon>Euplotida</taxon>
        <taxon>Euplotidae</taxon>
        <taxon>Moneuplotes</taxon>
    </lineage>
</organism>
<dbReference type="InterPro" id="IPR011333">
    <property type="entry name" value="SKP1/BTB/POZ_sf"/>
</dbReference>
<sequence>MRKMNDHTYPRRGFGNYARPDQLINKPPSSMPSYNKSRKARNGAPQNFKKGIMDNGMGSSSSKPTTCASKETIVIKVTDERKNINKSFECGKNLLLREMKYFEKHLNSGDSAEDIDISVHCDVVIFEWLMDYINNKEPKFSKQNVIPILISAEFLIIKRLIDESVRFIGNNLSEVSKVPIDLNCLSSSIVKKLADSISLERIVSCKDLRETLTNKLYSHKLDDLLKKDQNKLSRCVHCNILYTVEQSKWMTCPKAGIFIDYRGRVIADHLPDTNWSIEDFFGFLRKNGVSWKRIFWKIWGRLTTDECTECGSMFAVADYNKCSYHTAEPIFGYGSNTGYYPCCSSEAVRFSTGVNAEGCQNKSHSFKLMKSDSIEYIYFNKHFEYLKETDSVKHNQSLTSESKNEESKASLQTIKYKNMSLFTLLSEFVGGKKSKSLNKNCAECRKLGTFCRSCYSMQDEDDDSPDFNFVLPKKLKPSNNTKKDKENLPKKPTKGKYKMWKHDYFRDKDREAMDDITKQLKRHRKKAKTSLTKSLSLARSQNKSHTKSSKTTKKLASKGTKSKYK</sequence>
<evidence type="ECO:0000313" key="7">
    <source>
        <dbReference type="EMBL" id="CAI2359990.1"/>
    </source>
</evidence>
<dbReference type="Pfam" id="PF11822">
    <property type="entry name" value="BTB_SANBR"/>
    <property type="match status" value="1"/>
</dbReference>
<evidence type="ECO:0000259" key="5">
    <source>
        <dbReference type="Pfam" id="PF04968"/>
    </source>
</evidence>
<feature type="region of interest" description="Disordered" evidence="4">
    <location>
        <begin position="515"/>
        <end position="565"/>
    </location>
</feature>
<dbReference type="InterPro" id="IPR045902">
    <property type="entry name" value="SANBR-like"/>
</dbReference>